<dbReference type="EMBL" id="JYDV01000156">
    <property type="protein sequence ID" value="KRZ28228.1"/>
    <property type="molecule type" value="Genomic_DNA"/>
</dbReference>
<dbReference type="SUPFAM" id="SSF47473">
    <property type="entry name" value="EF-hand"/>
    <property type="match status" value="1"/>
</dbReference>
<feature type="domain" description="EF-hand" evidence="3">
    <location>
        <begin position="180"/>
        <end position="208"/>
    </location>
</feature>
<reference evidence="4 5" key="1">
    <citation type="submission" date="2015-01" db="EMBL/GenBank/DDBJ databases">
        <title>Evolution of Trichinella species and genotypes.</title>
        <authorList>
            <person name="Korhonen P.K."/>
            <person name="Edoardo P."/>
            <person name="Giuseppe L.R."/>
            <person name="Gasser R.B."/>
        </authorList>
    </citation>
    <scope>NUCLEOTIDE SEQUENCE [LARGE SCALE GENOMIC DNA]</scope>
    <source>
        <strain evidence="4">ISS176</strain>
    </source>
</reference>
<dbReference type="Proteomes" id="UP000054826">
    <property type="component" value="Unassembled WGS sequence"/>
</dbReference>
<dbReference type="CDD" id="cd00051">
    <property type="entry name" value="EFh"/>
    <property type="match status" value="1"/>
</dbReference>
<proteinExistence type="predicted"/>
<evidence type="ECO:0000259" key="3">
    <source>
        <dbReference type="PROSITE" id="PS50222"/>
    </source>
</evidence>
<dbReference type="InterPro" id="IPR011992">
    <property type="entry name" value="EF-hand-dom_pair"/>
</dbReference>
<dbReference type="PROSITE" id="PS50222">
    <property type="entry name" value="EF_HAND_2"/>
    <property type="match status" value="2"/>
</dbReference>
<accession>A0A0V1IZU6</accession>
<protein>
    <submittedName>
        <fullName evidence="4">Microtubule-actin cross-linking factor 1, isoforms 1/2/3/5</fullName>
    </submittedName>
</protein>
<evidence type="ECO:0000313" key="4">
    <source>
        <dbReference type="EMBL" id="KRZ28228.1"/>
    </source>
</evidence>
<dbReference type="InterPro" id="IPR002048">
    <property type="entry name" value="EF_hand_dom"/>
</dbReference>
<dbReference type="Pfam" id="PF13499">
    <property type="entry name" value="EF-hand_7"/>
    <property type="match status" value="1"/>
</dbReference>
<dbReference type="GO" id="GO:0005509">
    <property type="term" value="F:calcium ion binding"/>
    <property type="evidence" value="ECO:0007669"/>
    <property type="project" value="InterPro"/>
</dbReference>
<keyword evidence="1" id="KW-0106">Calcium</keyword>
<sequence>MRARPTEQSASRKRVASLRQLLHEVNGKRESVHKVLNLGKQIQAIRHPMVEQAVQRCLTALETRYVQASQMVKQRLLRSKSEMDRENELDIGLSSLLNWVEKMQAKIDSLLDSLPAVNSNTSTSNGTVAELDDQHRKFAELLERQLRLEMSLREREVQNVSRSTTGVVRWLANQKCRATDLFRRYDCDGDGRLSCGEFREAILSSHFKTNKAEMNLVVEAIDRNNDGFIDLAEFLQALKAEPELLTDDKKTSQEIEKQLSLCNCRDKYRIEVLPGGCCRLAERLKLRAVHLREGGFQAVRLFCQKNVQSEKAGKPTTSYGLVTKIHAAAANAVASSASSFAEASSAHDAGDHLSQAILSPLPLPPPPPPLSPTTTVYYKPK</sequence>
<dbReference type="PROSITE" id="PS00018">
    <property type="entry name" value="EF_HAND_1"/>
    <property type="match status" value="2"/>
</dbReference>
<feature type="region of interest" description="Disordered" evidence="2">
    <location>
        <begin position="355"/>
        <end position="381"/>
    </location>
</feature>
<dbReference type="SMART" id="SM00054">
    <property type="entry name" value="EFh"/>
    <property type="match status" value="2"/>
</dbReference>
<evidence type="ECO:0000313" key="5">
    <source>
        <dbReference type="Proteomes" id="UP000054826"/>
    </source>
</evidence>
<evidence type="ECO:0000256" key="2">
    <source>
        <dbReference type="SAM" id="MobiDB-lite"/>
    </source>
</evidence>
<name>A0A0V1IZU6_TRIPS</name>
<feature type="domain" description="EF-hand" evidence="3">
    <location>
        <begin position="209"/>
        <end position="244"/>
    </location>
</feature>
<evidence type="ECO:0000256" key="1">
    <source>
        <dbReference type="ARBA" id="ARBA00022837"/>
    </source>
</evidence>
<organism evidence="4 5">
    <name type="scientific">Trichinella pseudospiralis</name>
    <name type="common">Parasitic roundworm</name>
    <dbReference type="NCBI Taxonomy" id="6337"/>
    <lineage>
        <taxon>Eukaryota</taxon>
        <taxon>Metazoa</taxon>
        <taxon>Ecdysozoa</taxon>
        <taxon>Nematoda</taxon>
        <taxon>Enoplea</taxon>
        <taxon>Dorylaimia</taxon>
        <taxon>Trichinellida</taxon>
        <taxon>Trichinellidae</taxon>
        <taxon>Trichinella</taxon>
    </lineage>
</organism>
<comment type="caution">
    <text evidence="4">The sequence shown here is derived from an EMBL/GenBank/DDBJ whole genome shotgun (WGS) entry which is preliminary data.</text>
</comment>
<dbReference type="SUPFAM" id="SSF46966">
    <property type="entry name" value="Spectrin repeat"/>
    <property type="match status" value="1"/>
</dbReference>
<dbReference type="InterPro" id="IPR018247">
    <property type="entry name" value="EF_Hand_1_Ca_BS"/>
</dbReference>
<gene>
    <name evidence="4" type="primary">MACF1</name>
    <name evidence="4" type="ORF">T4C_3635</name>
</gene>
<feature type="compositionally biased region" description="Pro residues" evidence="2">
    <location>
        <begin position="361"/>
        <end position="371"/>
    </location>
</feature>
<dbReference type="Gene3D" id="1.10.238.10">
    <property type="entry name" value="EF-hand"/>
    <property type="match status" value="1"/>
</dbReference>
<dbReference type="AlphaFoldDB" id="A0A0V1IZU6"/>
<dbReference type="Gene3D" id="1.20.58.60">
    <property type="match status" value="1"/>
</dbReference>